<sequence>MALLWNLVADVIKSCKELTKAPKFCKSVPDHPHVVRLSPPLCSRFSSLQSALCKMAPSSETFLALHQTVMWQLSPGLGRMLASVKQAEPQPPPARILRLEAAHTLD</sequence>
<protein>
    <submittedName>
        <fullName evidence="1">Uncharacterized protein</fullName>
    </submittedName>
</protein>
<dbReference type="EMBL" id="KN831965">
    <property type="protein sequence ID" value="KIO05745.1"/>
    <property type="molecule type" value="Genomic_DNA"/>
</dbReference>
<proteinExistence type="predicted"/>
<evidence type="ECO:0000313" key="1">
    <source>
        <dbReference type="EMBL" id="KIO05745.1"/>
    </source>
</evidence>
<dbReference type="AlphaFoldDB" id="A0A0C3NY37"/>
<accession>A0A0C3NY37</accession>
<dbReference type="InParanoid" id="A0A0C3NY37"/>
<reference evidence="1 2" key="1">
    <citation type="submission" date="2014-04" db="EMBL/GenBank/DDBJ databases">
        <authorList>
            <consortium name="DOE Joint Genome Institute"/>
            <person name="Kuo A."/>
            <person name="Kohler A."/>
            <person name="Costa M.D."/>
            <person name="Nagy L.G."/>
            <person name="Floudas D."/>
            <person name="Copeland A."/>
            <person name="Barry K.W."/>
            <person name="Cichocki N."/>
            <person name="Veneault-Fourrey C."/>
            <person name="LaButti K."/>
            <person name="Lindquist E.A."/>
            <person name="Lipzen A."/>
            <person name="Lundell T."/>
            <person name="Morin E."/>
            <person name="Murat C."/>
            <person name="Sun H."/>
            <person name="Tunlid A."/>
            <person name="Henrissat B."/>
            <person name="Grigoriev I.V."/>
            <person name="Hibbett D.S."/>
            <person name="Martin F."/>
            <person name="Nordberg H.P."/>
            <person name="Cantor M.N."/>
            <person name="Hua S.X."/>
        </authorList>
    </citation>
    <scope>NUCLEOTIDE SEQUENCE [LARGE SCALE GENOMIC DNA]</scope>
    <source>
        <strain evidence="1 2">Marx 270</strain>
    </source>
</reference>
<reference evidence="2" key="2">
    <citation type="submission" date="2015-01" db="EMBL/GenBank/DDBJ databases">
        <title>Evolutionary Origins and Diversification of the Mycorrhizal Mutualists.</title>
        <authorList>
            <consortium name="DOE Joint Genome Institute"/>
            <consortium name="Mycorrhizal Genomics Consortium"/>
            <person name="Kohler A."/>
            <person name="Kuo A."/>
            <person name="Nagy L.G."/>
            <person name="Floudas D."/>
            <person name="Copeland A."/>
            <person name="Barry K.W."/>
            <person name="Cichocki N."/>
            <person name="Veneault-Fourrey C."/>
            <person name="LaButti K."/>
            <person name="Lindquist E.A."/>
            <person name="Lipzen A."/>
            <person name="Lundell T."/>
            <person name="Morin E."/>
            <person name="Murat C."/>
            <person name="Riley R."/>
            <person name="Ohm R."/>
            <person name="Sun H."/>
            <person name="Tunlid A."/>
            <person name="Henrissat B."/>
            <person name="Grigoriev I.V."/>
            <person name="Hibbett D.S."/>
            <person name="Martin F."/>
        </authorList>
    </citation>
    <scope>NUCLEOTIDE SEQUENCE [LARGE SCALE GENOMIC DNA]</scope>
    <source>
        <strain evidence="2">Marx 270</strain>
    </source>
</reference>
<organism evidence="1 2">
    <name type="scientific">Pisolithus tinctorius Marx 270</name>
    <dbReference type="NCBI Taxonomy" id="870435"/>
    <lineage>
        <taxon>Eukaryota</taxon>
        <taxon>Fungi</taxon>
        <taxon>Dikarya</taxon>
        <taxon>Basidiomycota</taxon>
        <taxon>Agaricomycotina</taxon>
        <taxon>Agaricomycetes</taxon>
        <taxon>Agaricomycetidae</taxon>
        <taxon>Boletales</taxon>
        <taxon>Sclerodermatineae</taxon>
        <taxon>Pisolithaceae</taxon>
        <taxon>Pisolithus</taxon>
    </lineage>
</organism>
<evidence type="ECO:0000313" key="2">
    <source>
        <dbReference type="Proteomes" id="UP000054217"/>
    </source>
</evidence>
<gene>
    <name evidence="1" type="ORF">M404DRAFT_502438</name>
</gene>
<dbReference type="HOGENOM" id="CLU_2224294_0_0_1"/>
<name>A0A0C3NY37_PISTI</name>
<dbReference type="Proteomes" id="UP000054217">
    <property type="component" value="Unassembled WGS sequence"/>
</dbReference>
<keyword evidence="2" id="KW-1185">Reference proteome</keyword>